<keyword evidence="2" id="KW-1185">Reference proteome</keyword>
<dbReference type="RefSeq" id="WP_186908867.1">
    <property type="nucleotide sequence ID" value="NZ_JACOPP010000035.1"/>
</dbReference>
<evidence type="ECO:0000313" key="2">
    <source>
        <dbReference type="Proteomes" id="UP000661435"/>
    </source>
</evidence>
<dbReference type="InterPro" id="IPR010022">
    <property type="entry name" value="XkdX"/>
</dbReference>
<accession>A0A8J6J965</accession>
<dbReference type="Proteomes" id="UP000661435">
    <property type="component" value="Unassembled WGS sequence"/>
</dbReference>
<gene>
    <name evidence="1" type="ORF">H8S57_15270</name>
</gene>
<reference evidence="1" key="1">
    <citation type="submission" date="2020-08" db="EMBL/GenBank/DDBJ databases">
        <title>Genome public.</title>
        <authorList>
            <person name="Liu C."/>
            <person name="Sun Q."/>
        </authorList>
    </citation>
    <scope>NUCLEOTIDE SEQUENCE</scope>
    <source>
        <strain evidence="1">NSJ-51</strain>
    </source>
</reference>
<name>A0A8J6J965_9FIRM</name>
<protein>
    <submittedName>
        <fullName evidence="1">XkdX family protein</fullName>
    </submittedName>
</protein>
<dbReference type="AlphaFoldDB" id="A0A8J6J965"/>
<dbReference type="Pfam" id="PF09693">
    <property type="entry name" value="Phage_XkdX"/>
    <property type="match status" value="1"/>
</dbReference>
<proteinExistence type="predicted"/>
<organism evidence="1 2">
    <name type="scientific">Lawsonibacter hominis</name>
    <dbReference type="NCBI Taxonomy" id="2763053"/>
    <lineage>
        <taxon>Bacteria</taxon>
        <taxon>Bacillati</taxon>
        <taxon>Bacillota</taxon>
        <taxon>Clostridia</taxon>
        <taxon>Eubacteriales</taxon>
        <taxon>Oscillospiraceae</taxon>
        <taxon>Lawsonibacter</taxon>
    </lineage>
</organism>
<sequence>MSARARALANLYRRNKVTKDGLKRAVADGVITSTEYREITGDEYQQA</sequence>
<evidence type="ECO:0000313" key="1">
    <source>
        <dbReference type="EMBL" id="MBC5735076.1"/>
    </source>
</evidence>
<dbReference type="EMBL" id="JACOPP010000035">
    <property type="protein sequence ID" value="MBC5735076.1"/>
    <property type="molecule type" value="Genomic_DNA"/>
</dbReference>
<comment type="caution">
    <text evidence="1">The sequence shown here is derived from an EMBL/GenBank/DDBJ whole genome shotgun (WGS) entry which is preliminary data.</text>
</comment>